<dbReference type="NCBIfam" id="TIGR00138">
    <property type="entry name" value="rsmG_gidB"/>
    <property type="match status" value="1"/>
</dbReference>
<dbReference type="Pfam" id="PF02527">
    <property type="entry name" value="GidB"/>
    <property type="match status" value="1"/>
</dbReference>
<evidence type="ECO:0000256" key="2">
    <source>
        <dbReference type="ARBA" id="ARBA00022552"/>
    </source>
</evidence>
<evidence type="ECO:0000256" key="4">
    <source>
        <dbReference type="ARBA" id="ARBA00022679"/>
    </source>
</evidence>
<proteinExistence type="inferred from homology"/>
<dbReference type="Proteomes" id="UP001179858">
    <property type="component" value="Chromosome"/>
</dbReference>
<dbReference type="RefSeq" id="WP_011373731.1">
    <property type="nucleotide sequence ID" value="NZ_AP017931.1"/>
</dbReference>
<comment type="caution">
    <text evidence="6">Lacks conserved residue(s) required for the propagation of feature annotation.</text>
</comment>
<protein>
    <recommendedName>
        <fullName evidence="6">Ribosomal RNA small subunit methyltransferase G</fullName>
        <ecNumber evidence="6">2.1.1.-</ecNumber>
    </recommendedName>
    <alternativeName>
        <fullName evidence="6">16S rRNA 7-methylguanosine methyltransferase</fullName>
        <shortName evidence="6">16S rRNA m7G methyltransferase</shortName>
    </alternativeName>
</protein>
<dbReference type="Proteomes" id="UP000234349">
    <property type="component" value="Unassembled WGS sequence"/>
</dbReference>
<dbReference type="GO" id="GO:0005829">
    <property type="term" value="C:cytosol"/>
    <property type="evidence" value="ECO:0007669"/>
    <property type="project" value="TreeGrafter"/>
</dbReference>
<organism evidence="8 11">
    <name type="scientific">Latilactobacillus sakei</name>
    <name type="common">Lactobacillus sakei</name>
    <dbReference type="NCBI Taxonomy" id="1599"/>
    <lineage>
        <taxon>Bacteria</taxon>
        <taxon>Bacillati</taxon>
        <taxon>Bacillota</taxon>
        <taxon>Bacilli</taxon>
        <taxon>Lactobacillales</taxon>
        <taxon>Lactobacillaceae</taxon>
        <taxon>Latilactobacillus</taxon>
    </lineage>
</organism>
<dbReference type="InterPro" id="IPR003682">
    <property type="entry name" value="rRNA_ssu_MeTfrase_G"/>
</dbReference>
<dbReference type="GO" id="GO:0070043">
    <property type="term" value="F:rRNA (guanine-N7-)-methyltransferase activity"/>
    <property type="evidence" value="ECO:0007669"/>
    <property type="project" value="UniProtKB-UniRule"/>
</dbReference>
<evidence type="ECO:0000313" key="9">
    <source>
        <dbReference type="EMBL" id="WGI19176.1"/>
    </source>
</evidence>
<comment type="similarity">
    <text evidence="6">Belongs to the methyltransferase superfamily. RNA methyltransferase RsmG family.</text>
</comment>
<evidence type="ECO:0000313" key="8">
    <source>
        <dbReference type="EMBL" id="SPE21544.1"/>
    </source>
</evidence>
<comment type="function">
    <text evidence="6">Specifically methylates the N7 position of a guanine in 16S rRNA.</text>
</comment>
<dbReference type="Gene3D" id="3.40.50.150">
    <property type="entry name" value="Vaccinia Virus protein VP39"/>
    <property type="match status" value="1"/>
</dbReference>
<sequence length="246" mass="27556">MTPKTFVATLKEHQIDVSQKQLDQFEIYFERLVATNQNVNLTAITEKEAVYLKHFFDSVAPTLYLESLRTMPLNICDIGAGAGFPSLPMKILFPQLKVTIVDSLNKRIHFLEELVAELGLTDVTLVHDRAELFSQVKRPYREQFDMVTARAVAPMNVLAEFCLPAVKVGGQFVALKASQSDTELAEAAFAIETLGGQLKEDIAFNLPETNDPRHLVIIDKVQSTPDKYPRRAGVPVKKPLMAKEEK</sequence>
<evidence type="ECO:0000313" key="7">
    <source>
        <dbReference type="EMBL" id="PKX78034.1"/>
    </source>
</evidence>
<keyword evidence="2 6" id="KW-0698">rRNA processing</keyword>
<dbReference type="CDD" id="cd02440">
    <property type="entry name" value="AdoMet_MTases"/>
    <property type="match status" value="1"/>
</dbReference>
<evidence type="ECO:0000313" key="11">
    <source>
        <dbReference type="Proteomes" id="UP000239650"/>
    </source>
</evidence>
<gene>
    <name evidence="6 8" type="primary">rsmG</name>
    <name evidence="7" type="ORF">CUR37_05410</name>
    <name evidence="8" type="ORF">LAS9267_01428</name>
    <name evidence="9" type="ORF">QBD03_00070</name>
</gene>
<dbReference type="FunFam" id="3.40.50.150:FF:000041">
    <property type="entry name" value="Ribosomal RNA small subunit methyltransferase G"/>
    <property type="match status" value="1"/>
</dbReference>
<name>A0A094Y4P9_LATSK</name>
<dbReference type="PANTHER" id="PTHR31760">
    <property type="entry name" value="S-ADENOSYL-L-METHIONINE-DEPENDENT METHYLTRANSFERASES SUPERFAMILY PROTEIN"/>
    <property type="match status" value="1"/>
</dbReference>
<evidence type="ECO:0000256" key="3">
    <source>
        <dbReference type="ARBA" id="ARBA00022603"/>
    </source>
</evidence>
<dbReference type="EMBL" id="CP122959">
    <property type="protein sequence ID" value="WGI19176.1"/>
    <property type="molecule type" value="Genomic_DNA"/>
</dbReference>
<dbReference type="EMBL" id="MKGH01000023">
    <property type="protein sequence ID" value="PKX78034.1"/>
    <property type="molecule type" value="Genomic_DNA"/>
</dbReference>
<feature type="binding site" evidence="6">
    <location>
        <begin position="130"/>
        <end position="131"/>
    </location>
    <ligand>
        <name>S-adenosyl-L-methionine</name>
        <dbReference type="ChEBI" id="CHEBI:59789"/>
    </ligand>
</feature>
<reference evidence="8 11" key="2">
    <citation type="submission" date="2018-02" db="EMBL/GenBank/DDBJ databases">
        <authorList>
            <person name="Rodrigo-Torres L."/>
            <person name="Arahal R. D."/>
            <person name="Lucena T."/>
        </authorList>
    </citation>
    <scope>NUCLEOTIDE SEQUENCE [LARGE SCALE GENOMIC DNA]</scope>
    <source>
        <strain evidence="8 11">CECT 9267</strain>
    </source>
</reference>
<dbReference type="InterPro" id="IPR029063">
    <property type="entry name" value="SAM-dependent_MTases_sf"/>
</dbReference>
<feature type="binding site" evidence="6">
    <location>
        <position position="84"/>
    </location>
    <ligand>
        <name>S-adenosyl-L-methionine</name>
        <dbReference type="ChEBI" id="CHEBI:59789"/>
    </ligand>
</feature>
<evidence type="ECO:0000313" key="10">
    <source>
        <dbReference type="Proteomes" id="UP000234349"/>
    </source>
</evidence>
<dbReference type="GeneID" id="57132835"/>
<accession>A0A094Y4P9</accession>
<dbReference type="OMA" id="AGMPNKK"/>
<comment type="subcellular location">
    <subcellularLocation>
        <location evidence="6">Cytoplasm</location>
    </subcellularLocation>
</comment>
<dbReference type="PIRSF" id="PIRSF003078">
    <property type="entry name" value="GidB"/>
    <property type="match status" value="1"/>
</dbReference>
<keyword evidence="1 6" id="KW-0963">Cytoplasm</keyword>
<dbReference type="Proteomes" id="UP000239650">
    <property type="component" value="Unassembled WGS sequence"/>
</dbReference>
<dbReference type="AlphaFoldDB" id="A0A094Y4P9"/>
<evidence type="ECO:0000256" key="5">
    <source>
        <dbReference type="ARBA" id="ARBA00022691"/>
    </source>
</evidence>
<dbReference type="SUPFAM" id="SSF53335">
    <property type="entry name" value="S-adenosyl-L-methionine-dependent methyltransferases"/>
    <property type="match status" value="1"/>
</dbReference>
<evidence type="ECO:0000256" key="1">
    <source>
        <dbReference type="ARBA" id="ARBA00022490"/>
    </source>
</evidence>
<keyword evidence="3 6" id="KW-0489">Methyltransferase</keyword>
<reference evidence="9" key="3">
    <citation type="submission" date="2023-04" db="EMBL/GenBank/DDBJ databases">
        <title>Novel strain of Lactilactobacillus sakei and use thereof.</title>
        <authorList>
            <person name="Kim S.Y."/>
        </authorList>
    </citation>
    <scope>NUCLEOTIDE SEQUENCE</scope>
    <source>
        <strain evidence="9">HUP1</strain>
    </source>
</reference>
<reference evidence="7 10" key="1">
    <citation type="submission" date="2016-09" db="EMBL/GenBank/DDBJ databases">
        <authorList>
            <person name="Inglin R.C."/>
        </authorList>
    </citation>
    <scope>NUCLEOTIDE SEQUENCE [LARGE SCALE GENOMIC DNA]</scope>
    <source>
        <strain evidence="7 10">RI-517</strain>
    </source>
</reference>
<dbReference type="PANTHER" id="PTHR31760:SF0">
    <property type="entry name" value="S-ADENOSYL-L-METHIONINE-DEPENDENT METHYLTRANSFERASES SUPERFAMILY PROTEIN"/>
    <property type="match status" value="1"/>
</dbReference>
<keyword evidence="4 6" id="KW-0808">Transferase</keyword>
<dbReference type="EMBL" id="OKRC01000006">
    <property type="protein sequence ID" value="SPE21544.1"/>
    <property type="molecule type" value="Genomic_DNA"/>
</dbReference>
<evidence type="ECO:0000256" key="6">
    <source>
        <dbReference type="HAMAP-Rule" id="MF_00074"/>
    </source>
</evidence>
<dbReference type="SMR" id="A0A094Y4P9"/>
<dbReference type="HAMAP" id="MF_00074">
    <property type="entry name" value="16SrRNA_methyltr_G"/>
    <property type="match status" value="1"/>
</dbReference>
<feature type="binding site" evidence="6">
    <location>
        <position position="150"/>
    </location>
    <ligand>
        <name>S-adenosyl-L-methionine</name>
        <dbReference type="ChEBI" id="CHEBI:59789"/>
    </ligand>
</feature>
<feature type="binding site" evidence="6">
    <location>
        <position position="79"/>
    </location>
    <ligand>
        <name>S-adenosyl-L-methionine</name>
        <dbReference type="ChEBI" id="CHEBI:59789"/>
    </ligand>
</feature>
<dbReference type="EC" id="2.1.1.-" evidence="6"/>
<keyword evidence="5 6" id="KW-0949">S-adenosyl-L-methionine</keyword>